<keyword evidence="2" id="KW-0808">Transferase</keyword>
<evidence type="ECO:0000313" key="3">
    <source>
        <dbReference type="Proteomes" id="UP000239522"/>
    </source>
</evidence>
<dbReference type="Proteomes" id="UP000239522">
    <property type="component" value="Unassembled WGS sequence"/>
</dbReference>
<feature type="domain" description="N-acetyltransferase" evidence="1">
    <location>
        <begin position="1"/>
        <end position="160"/>
    </location>
</feature>
<dbReference type="PROSITE" id="PS51186">
    <property type="entry name" value="GNAT"/>
    <property type="match status" value="1"/>
</dbReference>
<keyword evidence="3" id="KW-1185">Reference proteome</keyword>
<evidence type="ECO:0000313" key="2">
    <source>
        <dbReference type="EMBL" id="PQB08435.1"/>
    </source>
</evidence>
<dbReference type="CDD" id="cd04301">
    <property type="entry name" value="NAT_SF"/>
    <property type="match status" value="1"/>
</dbReference>
<dbReference type="RefSeq" id="WP_104810633.1">
    <property type="nucleotide sequence ID" value="NZ_MQUA01000013.1"/>
</dbReference>
<dbReference type="InterPro" id="IPR000182">
    <property type="entry name" value="GNAT_dom"/>
</dbReference>
<dbReference type="Gene3D" id="3.40.630.30">
    <property type="match status" value="1"/>
</dbReference>
<organism evidence="2 3">
    <name type="scientific">Polaribacter filamentus</name>
    <dbReference type="NCBI Taxonomy" id="53483"/>
    <lineage>
        <taxon>Bacteria</taxon>
        <taxon>Pseudomonadati</taxon>
        <taxon>Bacteroidota</taxon>
        <taxon>Flavobacteriia</taxon>
        <taxon>Flavobacteriales</taxon>
        <taxon>Flavobacteriaceae</taxon>
    </lineage>
</organism>
<sequence length="187" mass="22015">MEIKNITIADIDTVFELYKLAAEYQKTKENVIVWPDFKRELVITEIAENRQFKLIIENQVACIWAITFSDAQIWEEKNKDPAIYIHRIATNPKFRGNNFVHTIVEWAKELAFEKGIKFVRLDTLGKNIKLIEYYKNAGFDFLGMFNLKNTNSLPEHYKKDAVCLFEIDLNPYTLRPLQKANLINFTF</sequence>
<comment type="caution">
    <text evidence="2">The sequence shown here is derived from an EMBL/GenBank/DDBJ whole genome shotgun (WGS) entry which is preliminary data.</text>
</comment>
<accession>A0A2S7L0J4</accession>
<evidence type="ECO:0000259" key="1">
    <source>
        <dbReference type="PROSITE" id="PS51186"/>
    </source>
</evidence>
<proteinExistence type="predicted"/>
<dbReference type="Pfam" id="PF00583">
    <property type="entry name" value="Acetyltransf_1"/>
    <property type="match status" value="1"/>
</dbReference>
<dbReference type="InterPro" id="IPR016181">
    <property type="entry name" value="Acyl_CoA_acyltransferase"/>
</dbReference>
<dbReference type="OrthoDB" id="758560at2"/>
<gene>
    <name evidence="2" type="ORF">BST83_15865</name>
</gene>
<protein>
    <submittedName>
        <fullName evidence="2">GNAT family N-acetyltransferase</fullName>
    </submittedName>
</protein>
<dbReference type="SUPFAM" id="SSF55729">
    <property type="entry name" value="Acyl-CoA N-acyltransferases (Nat)"/>
    <property type="match status" value="1"/>
</dbReference>
<name>A0A2S7L0J4_9FLAO</name>
<dbReference type="EMBL" id="MQUA01000013">
    <property type="protein sequence ID" value="PQB08435.1"/>
    <property type="molecule type" value="Genomic_DNA"/>
</dbReference>
<dbReference type="GO" id="GO:0016747">
    <property type="term" value="F:acyltransferase activity, transferring groups other than amino-acyl groups"/>
    <property type="evidence" value="ECO:0007669"/>
    <property type="project" value="InterPro"/>
</dbReference>
<dbReference type="AlphaFoldDB" id="A0A2S7L0J4"/>
<reference evidence="2 3" key="1">
    <citation type="submission" date="2016-11" db="EMBL/GenBank/DDBJ databases">
        <title>Trade-off between light-utilization and light-protection in marine flavobacteria.</title>
        <authorList>
            <person name="Kumagai Y."/>
        </authorList>
    </citation>
    <scope>NUCLEOTIDE SEQUENCE [LARGE SCALE GENOMIC DNA]</scope>
    <source>
        <strain evidence="2 3">ATCC 700397</strain>
    </source>
</reference>